<dbReference type="EMBL" id="LK932529">
    <property type="protein sequence ID" value="CDS89270.1"/>
    <property type="molecule type" value="Genomic_DNA"/>
</dbReference>
<reference evidence="4" key="1">
    <citation type="submission" date="2014-07" db="EMBL/GenBank/DDBJ databases">
        <authorList>
            <person name="Monot Marc"/>
        </authorList>
    </citation>
    <scope>NUCLEOTIDE SEQUENCE</scope>
    <source>
        <strain evidence="4">7032989</strain>
        <strain evidence="2">7032994</strain>
    </source>
</reference>
<sequence length="340" mass="38788">MNKNNCLDLIFEKVDPSSVGMSSEKLSQLEPLIISQYSNINGIIIARKGKVVFEKYYNGYNADNTFHVASVTKSIISALIGIAIDKGYIKDVDQKVVDFFPEYTCSPSEICKKAVTIRHLLTMTAPYPFKNMTESLERLCKQKDWIKYTLNQLGQKGEIGTFKYSSAGTHLLSAIITKTTGKSAREFANEYLFKPIGMKVIPDYDMKDFGFEDFFGKNLKGWAKDRQGYSIGGWGLTLSARDMLRFGFLYLNDGIWNNKRIISKSWIEESVKMNSNEYGYLWWLCKKDGVLWYSAMGTGGNAICCIPQYDLVIAIPSKIVFKPRDRWEFIEKYILTSIID</sequence>
<evidence type="ECO:0000313" key="4">
    <source>
        <dbReference type="EMBL" id="CDT55665.1"/>
    </source>
</evidence>
<dbReference type="InterPro" id="IPR012338">
    <property type="entry name" value="Beta-lactam/transpept-like"/>
</dbReference>
<proteinExistence type="predicted"/>
<dbReference type="AlphaFoldDB" id="A0A069ASW4"/>
<dbReference type="EMBL" id="LK933249">
    <property type="protein sequence ID" value="CDT55665.1"/>
    <property type="molecule type" value="Genomic_DNA"/>
</dbReference>
<evidence type="ECO:0000259" key="1">
    <source>
        <dbReference type="Pfam" id="PF00144"/>
    </source>
</evidence>
<dbReference type="SUPFAM" id="SSF56601">
    <property type="entry name" value="beta-lactamase/transpeptidase-like"/>
    <property type="match status" value="1"/>
</dbReference>
<dbReference type="Gene3D" id="3.40.710.10">
    <property type="entry name" value="DD-peptidase/beta-lactamase superfamily"/>
    <property type="match status" value="1"/>
</dbReference>
<dbReference type="PANTHER" id="PTHR43283:SF7">
    <property type="entry name" value="BETA-LACTAMASE-RELATED DOMAIN-CONTAINING PROTEIN"/>
    <property type="match status" value="1"/>
</dbReference>
<dbReference type="MEROPS" id="S12.A23"/>
<dbReference type="InterPro" id="IPR001466">
    <property type="entry name" value="Beta-lactam-related"/>
</dbReference>
<accession>A0A069ASW4</accession>
<feature type="domain" description="Beta-lactamase-related" evidence="1">
    <location>
        <begin position="43"/>
        <end position="318"/>
    </location>
</feature>
<dbReference type="RefSeq" id="WP_021390316.1">
    <property type="nucleotide sequence ID" value="NZ_BBYB01000097.1"/>
</dbReference>
<organism evidence="4">
    <name type="scientific">Clostridioides difficile</name>
    <name type="common">Peptoclostridium difficile</name>
    <dbReference type="NCBI Taxonomy" id="1496"/>
    <lineage>
        <taxon>Bacteria</taxon>
        <taxon>Bacillati</taxon>
        <taxon>Bacillota</taxon>
        <taxon>Clostridia</taxon>
        <taxon>Peptostreptococcales</taxon>
        <taxon>Peptostreptococcaceae</taxon>
        <taxon>Clostridioides</taxon>
    </lineage>
</organism>
<protein>
    <submittedName>
        <fullName evidence="2">Beta-lactamase</fullName>
    </submittedName>
    <submittedName>
        <fullName evidence="4">Putative penicillin-binding protein</fullName>
    </submittedName>
</protein>
<evidence type="ECO:0000313" key="3">
    <source>
        <dbReference type="EMBL" id="CDS89270.1"/>
    </source>
</evidence>
<dbReference type="EMBL" id="LK932388">
    <property type="protein sequence ID" value="CDS85496.1"/>
    <property type="molecule type" value="Genomic_DNA"/>
</dbReference>
<dbReference type="Pfam" id="PF00144">
    <property type="entry name" value="Beta-lactamase"/>
    <property type="match status" value="1"/>
</dbReference>
<evidence type="ECO:0000313" key="2">
    <source>
        <dbReference type="EMBL" id="CDS85496.1"/>
    </source>
</evidence>
<gene>
    <name evidence="4" type="ORF">BN1095_560042</name>
    <name evidence="3" type="ORF">BN1096_740023</name>
    <name evidence="2" type="ORF">BN1097_500073</name>
</gene>
<dbReference type="PANTHER" id="PTHR43283">
    <property type="entry name" value="BETA-LACTAMASE-RELATED"/>
    <property type="match status" value="1"/>
</dbReference>
<name>A0A069ASW4_CLODI</name>
<dbReference type="InterPro" id="IPR050789">
    <property type="entry name" value="Diverse_Enzym_Activities"/>
</dbReference>